<dbReference type="Proteomes" id="UP000183832">
    <property type="component" value="Unassembled WGS sequence"/>
</dbReference>
<reference evidence="1 2" key="1">
    <citation type="submission" date="2015-04" db="EMBL/GenBank/DDBJ databases">
        <authorList>
            <person name="Syromyatnikov M.Y."/>
            <person name="Popov V.N."/>
        </authorList>
    </citation>
    <scope>NUCLEOTIDE SEQUENCE [LARGE SCALE GENOMIC DNA]</scope>
</reference>
<proteinExistence type="predicted"/>
<sequence length="75" mass="9107">MFPLFKNLTMLVKIFIYGRYLNRNRVIEERLNLCRFEDIQRTKVVLNFKIPAGKRIFGFTLKELSYRCAEVHHKE</sequence>
<evidence type="ECO:0000313" key="1">
    <source>
        <dbReference type="EMBL" id="CRL04352.1"/>
    </source>
</evidence>
<evidence type="ECO:0000313" key="2">
    <source>
        <dbReference type="Proteomes" id="UP000183832"/>
    </source>
</evidence>
<protein>
    <submittedName>
        <fullName evidence="1">CLUMA_CG017445, isoform A</fullName>
    </submittedName>
</protein>
<name>A0A1J1IW69_9DIPT</name>
<keyword evidence="2" id="KW-1185">Reference proteome</keyword>
<accession>A0A1J1IW69</accession>
<organism evidence="1 2">
    <name type="scientific">Clunio marinus</name>
    <dbReference type="NCBI Taxonomy" id="568069"/>
    <lineage>
        <taxon>Eukaryota</taxon>
        <taxon>Metazoa</taxon>
        <taxon>Ecdysozoa</taxon>
        <taxon>Arthropoda</taxon>
        <taxon>Hexapoda</taxon>
        <taxon>Insecta</taxon>
        <taxon>Pterygota</taxon>
        <taxon>Neoptera</taxon>
        <taxon>Endopterygota</taxon>
        <taxon>Diptera</taxon>
        <taxon>Nematocera</taxon>
        <taxon>Chironomoidea</taxon>
        <taxon>Chironomidae</taxon>
        <taxon>Clunio</taxon>
    </lineage>
</organism>
<dbReference type="EMBL" id="CVRI01000063">
    <property type="protein sequence ID" value="CRL04352.1"/>
    <property type="molecule type" value="Genomic_DNA"/>
</dbReference>
<gene>
    <name evidence="1" type="ORF">CLUMA_CG017445</name>
</gene>
<dbReference type="AlphaFoldDB" id="A0A1J1IW69"/>